<comment type="caution">
    <text evidence="1">The sequence shown here is derived from an EMBL/GenBank/DDBJ whole genome shotgun (WGS) entry which is preliminary data.</text>
</comment>
<dbReference type="Proteomes" id="UP000676336">
    <property type="component" value="Unassembled WGS sequence"/>
</dbReference>
<feature type="non-terminal residue" evidence="1">
    <location>
        <position position="1"/>
    </location>
</feature>
<proteinExistence type="predicted"/>
<protein>
    <submittedName>
        <fullName evidence="1">Uncharacterized protein</fullName>
    </submittedName>
</protein>
<accession>A0A8S3D482</accession>
<name>A0A8S3D482_9BILA</name>
<organism evidence="1 2">
    <name type="scientific">Rotaria magnacalcarata</name>
    <dbReference type="NCBI Taxonomy" id="392030"/>
    <lineage>
        <taxon>Eukaryota</taxon>
        <taxon>Metazoa</taxon>
        <taxon>Spiralia</taxon>
        <taxon>Gnathifera</taxon>
        <taxon>Rotifera</taxon>
        <taxon>Eurotatoria</taxon>
        <taxon>Bdelloidea</taxon>
        <taxon>Philodinida</taxon>
        <taxon>Philodinidae</taxon>
        <taxon>Rotaria</taxon>
    </lineage>
</organism>
<sequence>ETILGSGLCGQRLLMFCHVQGLITPRAQDLMTNLLTKNADNDPYQPMINAFHAFLIRNDPGGAVELFRRFLSVIDTTQLDDIVVQFGIFIIDDPSLQETNDLTRQLEKKNDIYNYYFSFLKLIAVWNKLHVAHLNNGMYHTKQILQQFGEKLQCAKAFAQASQQSLYLQAAFRSKSRHSQISDISEVIATIIVGVIEASRTL</sequence>
<dbReference type="EMBL" id="CAJOBI010195856">
    <property type="protein sequence ID" value="CAF4976035.1"/>
    <property type="molecule type" value="Genomic_DNA"/>
</dbReference>
<evidence type="ECO:0000313" key="1">
    <source>
        <dbReference type="EMBL" id="CAF4976035.1"/>
    </source>
</evidence>
<dbReference type="AlphaFoldDB" id="A0A8S3D482"/>
<feature type="non-terminal residue" evidence="1">
    <location>
        <position position="202"/>
    </location>
</feature>
<evidence type="ECO:0000313" key="2">
    <source>
        <dbReference type="Proteomes" id="UP000676336"/>
    </source>
</evidence>
<gene>
    <name evidence="1" type="ORF">SMN809_LOCUS55446</name>
</gene>
<reference evidence="1" key="1">
    <citation type="submission" date="2021-02" db="EMBL/GenBank/DDBJ databases">
        <authorList>
            <person name="Nowell W R."/>
        </authorList>
    </citation>
    <scope>NUCLEOTIDE SEQUENCE</scope>
</reference>